<evidence type="ECO:0000256" key="6">
    <source>
        <dbReference type="ARBA" id="ARBA00023004"/>
    </source>
</evidence>
<reference evidence="10" key="1">
    <citation type="submission" date="2019-07" db="EMBL/GenBank/DDBJ databases">
        <authorList>
            <person name="Palmer J.M."/>
        </authorList>
    </citation>
    <scope>NUCLEOTIDE SEQUENCE</scope>
    <source>
        <strain evidence="10">PC9</strain>
    </source>
</reference>
<dbReference type="GO" id="GO:0020037">
    <property type="term" value="F:heme binding"/>
    <property type="evidence" value="ECO:0007669"/>
    <property type="project" value="InterPro"/>
</dbReference>
<protein>
    <recommendedName>
        <fullName evidence="12">Cytochrome P450</fullName>
    </recommendedName>
</protein>
<dbReference type="InterPro" id="IPR036396">
    <property type="entry name" value="Cyt_P450_sf"/>
</dbReference>
<evidence type="ECO:0000256" key="8">
    <source>
        <dbReference type="PIRSR" id="PIRSR602401-1"/>
    </source>
</evidence>
<dbReference type="Proteomes" id="UP000623687">
    <property type="component" value="Unassembled WGS sequence"/>
</dbReference>
<accession>A0A8H6ZTD3</accession>
<dbReference type="Gene3D" id="1.10.630.10">
    <property type="entry name" value="Cytochrome P450"/>
    <property type="match status" value="1"/>
</dbReference>
<evidence type="ECO:0000313" key="11">
    <source>
        <dbReference type="Proteomes" id="UP000623687"/>
    </source>
</evidence>
<evidence type="ECO:0000256" key="2">
    <source>
        <dbReference type="ARBA" id="ARBA00010617"/>
    </source>
</evidence>
<evidence type="ECO:0000256" key="9">
    <source>
        <dbReference type="RuleBase" id="RU000461"/>
    </source>
</evidence>
<proteinExistence type="inferred from homology"/>
<organism evidence="10 11">
    <name type="scientific">Pleurotus ostreatus</name>
    <name type="common">Oyster mushroom</name>
    <name type="synonym">White-rot fungus</name>
    <dbReference type="NCBI Taxonomy" id="5322"/>
    <lineage>
        <taxon>Eukaryota</taxon>
        <taxon>Fungi</taxon>
        <taxon>Dikarya</taxon>
        <taxon>Basidiomycota</taxon>
        <taxon>Agaricomycotina</taxon>
        <taxon>Agaricomycetes</taxon>
        <taxon>Agaricomycetidae</taxon>
        <taxon>Agaricales</taxon>
        <taxon>Pleurotineae</taxon>
        <taxon>Pleurotaceae</taxon>
        <taxon>Pleurotus</taxon>
    </lineage>
</organism>
<dbReference type="GO" id="GO:0016125">
    <property type="term" value="P:sterol metabolic process"/>
    <property type="evidence" value="ECO:0007669"/>
    <property type="project" value="TreeGrafter"/>
</dbReference>
<keyword evidence="5 9" id="KW-0560">Oxidoreductase</keyword>
<dbReference type="GO" id="GO:0016705">
    <property type="term" value="F:oxidoreductase activity, acting on paired donors, with incorporation or reduction of molecular oxygen"/>
    <property type="evidence" value="ECO:0007669"/>
    <property type="project" value="InterPro"/>
</dbReference>
<dbReference type="PANTHER" id="PTHR24286">
    <property type="entry name" value="CYTOCHROME P450 26"/>
    <property type="match status" value="1"/>
</dbReference>
<dbReference type="GO" id="GO:0005506">
    <property type="term" value="F:iron ion binding"/>
    <property type="evidence" value="ECO:0007669"/>
    <property type="project" value="InterPro"/>
</dbReference>
<dbReference type="InterPro" id="IPR002401">
    <property type="entry name" value="Cyt_P450_E_grp-I"/>
</dbReference>
<dbReference type="EMBL" id="JACETU010000006">
    <property type="protein sequence ID" value="KAF7426161.1"/>
    <property type="molecule type" value="Genomic_DNA"/>
</dbReference>
<keyword evidence="4 8" id="KW-0479">Metal-binding</keyword>
<dbReference type="PRINTS" id="PR00385">
    <property type="entry name" value="P450"/>
</dbReference>
<sequence>MPYAVGLQAAASALLHAGFPTQFTLAIVIFLLIMHVISCFEQEQPDAPKTLPGHSLSAIHPFFRRRFDFLNWGFHATGQSVFQFHLLRNQVIVVSGERARETFFAARGLDLEQGFKILSGALPTLKGVTSDLQNKARNIIYKRLATVQRNTSLSDLIPAILEDSRRIMEGWGSGGSFDPFEKVYELIFQTTVRSLTCSEIADDPAIVARLKVLYDKLDHGTTPATVLLPWLPTPAMLKKLWATKQIYDIVAHAIATREQSGVPQNDTLQMLLDSKDDKLIIVGFIMGLLIAGARATGTTASWLITFLGANPEWRAKALLEVQTLLSNYPLSQPTPNGSTSAHLATIPLEAWEAEMPVLDSLIRETLRIAQPHSAMRRNLGPDLYIENKRVPTGSYVIYPFSDVHLDPELYPDPWKFDPSRPVDTKTPFGYVGWGGGKTTCLGTRLAKLELKMVSSLFLLGFQHHIVDINGKVADVAPKPDWNDIHMCRPAKGSCYVKYEKLETQL</sequence>
<evidence type="ECO:0008006" key="12">
    <source>
        <dbReference type="Google" id="ProtNLM"/>
    </source>
</evidence>
<dbReference type="VEuPathDB" id="FungiDB:PC9H_008528"/>
<dbReference type="PANTHER" id="PTHR24286:SF24">
    <property type="entry name" value="LANOSTEROL 14-ALPHA DEMETHYLASE"/>
    <property type="match status" value="1"/>
</dbReference>
<dbReference type="InterPro" id="IPR017972">
    <property type="entry name" value="Cyt_P450_CS"/>
</dbReference>
<keyword evidence="3 8" id="KW-0349">Heme</keyword>
<evidence type="ECO:0000256" key="1">
    <source>
        <dbReference type="ARBA" id="ARBA00001971"/>
    </source>
</evidence>
<dbReference type="Pfam" id="PF00067">
    <property type="entry name" value="p450"/>
    <property type="match status" value="1"/>
</dbReference>
<keyword evidence="11" id="KW-1185">Reference proteome</keyword>
<evidence type="ECO:0000256" key="3">
    <source>
        <dbReference type="ARBA" id="ARBA00022617"/>
    </source>
</evidence>
<comment type="caution">
    <text evidence="10">The sequence shown here is derived from an EMBL/GenBank/DDBJ whole genome shotgun (WGS) entry which is preliminary data.</text>
</comment>
<keyword evidence="6 8" id="KW-0408">Iron</keyword>
<dbReference type="InterPro" id="IPR001128">
    <property type="entry name" value="Cyt_P450"/>
</dbReference>
<evidence type="ECO:0000313" key="10">
    <source>
        <dbReference type="EMBL" id="KAF7426161.1"/>
    </source>
</evidence>
<dbReference type="RefSeq" id="XP_036629465.1">
    <property type="nucleotide sequence ID" value="XM_036778037.1"/>
</dbReference>
<dbReference type="GeneID" id="59378346"/>
<dbReference type="CDD" id="cd00302">
    <property type="entry name" value="cytochrome_P450"/>
    <property type="match status" value="1"/>
</dbReference>
<evidence type="ECO:0000256" key="7">
    <source>
        <dbReference type="ARBA" id="ARBA00023033"/>
    </source>
</evidence>
<evidence type="ECO:0000256" key="4">
    <source>
        <dbReference type="ARBA" id="ARBA00022723"/>
    </source>
</evidence>
<dbReference type="SUPFAM" id="SSF48264">
    <property type="entry name" value="Cytochrome P450"/>
    <property type="match status" value="1"/>
</dbReference>
<feature type="binding site" description="axial binding residue" evidence="8">
    <location>
        <position position="440"/>
    </location>
    <ligand>
        <name>heme</name>
        <dbReference type="ChEBI" id="CHEBI:30413"/>
    </ligand>
    <ligandPart>
        <name>Fe</name>
        <dbReference type="ChEBI" id="CHEBI:18248"/>
    </ligandPart>
</feature>
<dbReference type="PRINTS" id="PR00463">
    <property type="entry name" value="EP450I"/>
</dbReference>
<dbReference type="OrthoDB" id="1055148at2759"/>
<dbReference type="AlphaFoldDB" id="A0A8H6ZTD3"/>
<keyword evidence="7 9" id="KW-0503">Monooxygenase</keyword>
<name>A0A8H6ZTD3_PLEOS</name>
<evidence type="ECO:0000256" key="5">
    <source>
        <dbReference type="ARBA" id="ARBA00023002"/>
    </source>
</evidence>
<comment type="cofactor">
    <cofactor evidence="1 8">
        <name>heme</name>
        <dbReference type="ChEBI" id="CHEBI:30413"/>
    </cofactor>
</comment>
<dbReference type="GO" id="GO:0004497">
    <property type="term" value="F:monooxygenase activity"/>
    <property type="evidence" value="ECO:0007669"/>
    <property type="project" value="UniProtKB-KW"/>
</dbReference>
<dbReference type="PROSITE" id="PS00086">
    <property type="entry name" value="CYTOCHROME_P450"/>
    <property type="match status" value="1"/>
</dbReference>
<comment type="similarity">
    <text evidence="2 9">Belongs to the cytochrome P450 family.</text>
</comment>
<gene>
    <name evidence="10" type="ORF">PC9H_008528</name>
</gene>